<feature type="domain" description="C2H2-type" evidence="8">
    <location>
        <begin position="353"/>
        <end position="375"/>
    </location>
</feature>
<organism evidence="9 10">
    <name type="scientific">Papilio xuthus</name>
    <name type="common">Asian swallowtail butterfly</name>
    <dbReference type="NCBI Taxonomy" id="66420"/>
    <lineage>
        <taxon>Eukaryota</taxon>
        <taxon>Metazoa</taxon>
        <taxon>Ecdysozoa</taxon>
        <taxon>Arthropoda</taxon>
        <taxon>Hexapoda</taxon>
        <taxon>Insecta</taxon>
        <taxon>Pterygota</taxon>
        <taxon>Neoptera</taxon>
        <taxon>Endopterygota</taxon>
        <taxon>Lepidoptera</taxon>
        <taxon>Glossata</taxon>
        <taxon>Ditrysia</taxon>
        <taxon>Papilionoidea</taxon>
        <taxon>Papilionidae</taxon>
        <taxon>Papilioninae</taxon>
        <taxon>Papilio</taxon>
    </lineage>
</organism>
<keyword evidence="3 7" id="KW-0863">Zinc-finger</keyword>
<dbReference type="PANTHER" id="PTHR24388:SF104">
    <property type="entry name" value="AT-RICH BINDING PROTEIN-RELATED"/>
    <property type="match status" value="1"/>
</dbReference>
<evidence type="ECO:0000256" key="2">
    <source>
        <dbReference type="ARBA" id="ARBA00022737"/>
    </source>
</evidence>
<evidence type="ECO:0000256" key="4">
    <source>
        <dbReference type="ARBA" id="ARBA00022833"/>
    </source>
</evidence>
<keyword evidence="10" id="KW-1185">Reference proteome</keyword>
<dbReference type="AlphaFoldDB" id="A0A0N0P9L1"/>
<feature type="domain" description="C2H2-type" evidence="8">
    <location>
        <begin position="410"/>
        <end position="438"/>
    </location>
</feature>
<keyword evidence="2" id="KW-0677">Repeat</keyword>
<dbReference type="InterPro" id="IPR036236">
    <property type="entry name" value="Znf_C2H2_sf"/>
</dbReference>
<dbReference type="PANTHER" id="PTHR24388">
    <property type="entry name" value="ZINC FINGER PROTEIN"/>
    <property type="match status" value="1"/>
</dbReference>
<dbReference type="Proteomes" id="UP000053268">
    <property type="component" value="Unassembled WGS sequence"/>
</dbReference>
<evidence type="ECO:0000256" key="5">
    <source>
        <dbReference type="ARBA" id="ARBA00023242"/>
    </source>
</evidence>
<dbReference type="STRING" id="66420.A0A0N0P9L1"/>
<evidence type="ECO:0000313" key="9">
    <source>
        <dbReference type="EMBL" id="KPJ01309.1"/>
    </source>
</evidence>
<dbReference type="Pfam" id="PF00096">
    <property type="entry name" value="zf-C2H2"/>
    <property type="match status" value="4"/>
</dbReference>
<dbReference type="InterPro" id="IPR013087">
    <property type="entry name" value="Znf_C2H2_type"/>
</dbReference>
<evidence type="ECO:0000259" key="8">
    <source>
        <dbReference type="PROSITE" id="PS50157"/>
    </source>
</evidence>
<keyword evidence="1" id="KW-0479">Metal-binding</keyword>
<reference evidence="9 10" key="1">
    <citation type="journal article" date="2015" name="Nat. Commun.">
        <title>Outbred genome sequencing and CRISPR/Cas9 gene editing in butterflies.</title>
        <authorList>
            <person name="Li X."/>
            <person name="Fan D."/>
            <person name="Zhang W."/>
            <person name="Liu G."/>
            <person name="Zhang L."/>
            <person name="Zhao L."/>
            <person name="Fang X."/>
            <person name="Chen L."/>
            <person name="Dong Y."/>
            <person name="Chen Y."/>
            <person name="Ding Y."/>
            <person name="Zhao R."/>
            <person name="Feng M."/>
            <person name="Zhu Y."/>
            <person name="Feng Y."/>
            <person name="Jiang X."/>
            <person name="Zhu D."/>
            <person name="Xiang H."/>
            <person name="Feng X."/>
            <person name="Li S."/>
            <person name="Wang J."/>
            <person name="Zhang G."/>
            <person name="Kronforst M.R."/>
            <person name="Wang W."/>
        </authorList>
    </citation>
    <scope>NUCLEOTIDE SEQUENCE [LARGE SCALE GENOMIC DNA]</scope>
    <source>
        <strain evidence="9">Ya'a_city_454_Px</strain>
        <tissue evidence="9">Whole body</tissue>
    </source>
</reference>
<evidence type="ECO:0000313" key="10">
    <source>
        <dbReference type="Proteomes" id="UP000053268"/>
    </source>
</evidence>
<dbReference type="GO" id="GO:0000978">
    <property type="term" value="F:RNA polymerase II cis-regulatory region sequence-specific DNA binding"/>
    <property type="evidence" value="ECO:0007669"/>
    <property type="project" value="TreeGrafter"/>
</dbReference>
<evidence type="ECO:0000256" key="6">
    <source>
        <dbReference type="ARBA" id="ARBA00037948"/>
    </source>
</evidence>
<comment type="similarity">
    <text evidence="6">Belongs to the snail C2H2-type zinc-finger protein family.</text>
</comment>
<dbReference type="PROSITE" id="PS00028">
    <property type="entry name" value="ZINC_FINGER_C2H2_1"/>
    <property type="match status" value="8"/>
</dbReference>
<feature type="domain" description="C2H2-type" evidence="8">
    <location>
        <begin position="233"/>
        <end position="261"/>
    </location>
</feature>
<dbReference type="PROSITE" id="PS50157">
    <property type="entry name" value="ZINC_FINGER_C2H2_2"/>
    <property type="match status" value="8"/>
</dbReference>
<dbReference type="FunFam" id="3.30.160.60:FF:000264">
    <property type="entry name" value="Zinc finger protein 236"/>
    <property type="match status" value="1"/>
</dbReference>
<feature type="domain" description="C2H2-type" evidence="8">
    <location>
        <begin position="524"/>
        <end position="547"/>
    </location>
</feature>
<proteinExistence type="inferred from homology"/>
<keyword evidence="4" id="KW-0862">Zinc</keyword>
<name>A0A0N0P9L1_PAPXU</name>
<dbReference type="EMBL" id="KQ459348">
    <property type="protein sequence ID" value="KPJ01309.1"/>
    <property type="molecule type" value="Genomic_DNA"/>
</dbReference>
<protein>
    <submittedName>
        <fullName evidence="9">Zinc finger protein 192</fullName>
    </submittedName>
</protein>
<dbReference type="GO" id="GO:0005634">
    <property type="term" value="C:nucleus"/>
    <property type="evidence" value="ECO:0007669"/>
    <property type="project" value="UniProtKB-SubCell"/>
</dbReference>
<feature type="domain" description="C2H2-type" evidence="8">
    <location>
        <begin position="380"/>
        <end position="408"/>
    </location>
</feature>
<keyword evidence="5" id="KW-0539">Nucleus</keyword>
<evidence type="ECO:0000256" key="3">
    <source>
        <dbReference type="ARBA" id="ARBA00022771"/>
    </source>
</evidence>
<dbReference type="GO" id="GO:0000981">
    <property type="term" value="F:DNA-binding transcription factor activity, RNA polymerase II-specific"/>
    <property type="evidence" value="ECO:0007669"/>
    <property type="project" value="TreeGrafter"/>
</dbReference>
<evidence type="ECO:0000256" key="7">
    <source>
        <dbReference type="PROSITE-ProRule" id="PRU00042"/>
    </source>
</evidence>
<feature type="domain" description="C2H2-type" evidence="8">
    <location>
        <begin position="468"/>
        <end position="495"/>
    </location>
</feature>
<dbReference type="GO" id="GO:0008270">
    <property type="term" value="F:zinc ion binding"/>
    <property type="evidence" value="ECO:0007669"/>
    <property type="project" value="UniProtKB-KW"/>
</dbReference>
<dbReference type="Pfam" id="PF13912">
    <property type="entry name" value="zf-C2H2_6"/>
    <property type="match status" value="1"/>
</dbReference>
<sequence>MAGFEPRTCRLQVECLTPEPPTLSQVHQFLSADKTYNMICESCITSLRDSFIFKQQVIKAEQDFLEWIKEKKDKDNSQVKEELKEESGNESDDYFLCDAVKPTKLKLEAKDISKRRKTNKRDINDFDVNEAQNETEVTEHIKRKTKNKEESNLQTNITLVNRLTSINASDVDLKLNKPKTNKRKLTICNQKDNVTIKWTIKRTNDKTKHIDNLKTILQYSNATPFKNKSLLGYKCGYCEQTYPDPIDLRNHTKELHQNERLEFKTNFYMSELNVKLDIQDLKCLICDENINNLTDFKTHIVKYHNKVIHKDIKDHIQQFKLKKGDIYDCVLCSATYETFKMLKQHMNNHYNNYVCKICNTAFATQRSLTSHKNTHIKGSFKCGYCDKIFSSKPKKVYHEKCKHLGERNIRNCQYCNQSFRSYYQRNQHLIKIHNAEAKYKCNVCTKSYLLKSLLMSHIKKNHLMERNYQCTECGFKFFSTKGLKAHMVKHSGIKKFSCEICHKSYARKYTLREHMRIHNNDRRFKCNICAVAFVQKCSLKSHLLSNHGISMAASDIIST</sequence>
<dbReference type="SMART" id="SM00355">
    <property type="entry name" value="ZnF_C2H2"/>
    <property type="match status" value="10"/>
</dbReference>
<feature type="domain" description="C2H2-type" evidence="8">
    <location>
        <begin position="496"/>
        <end position="523"/>
    </location>
</feature>
<dbReference type="Gene3D" id="3.30.160.60">
    <property type="entry name" value="Classic Zinc Finger"/>
    <property type="match status" value="6"/>
</dbReference>
<dbReference type="InterPro" id="IPR050527">
    <property type="entry name" value="Snail/Krueppel_Znf"/>
</dbReference>
<evidence type="ECO:0000256" key="1">
    <source>
        <dbReference type="ARBA" id="ARBA00022723"/>
    </source>
</evidence>
<feature type="domain" description="C2H2-type" evidence="8">
    <location>
        <begin position="439"/>
        <end position="467"/>
    </location>
</feature>
<dbReference type="SUPFAM" id="SSF57667">
    <property type="entry name" value="beta-beta-alpha zinc fingers"/>
    <property type="match status" value="4"/>
</dbReference>
<accession>A0A0N0P9L1</accession>
<gene>
    <name evidence="9" type="ORF">RR46_01087</name>
</gene>